<dbReference type="InterPro" id="IPR003400">
    <property type="entry name" value="ExbD"/>
</dbReference>
<reference evidence="9" key="2">
    <citation type="submission" date="2022-06" db="EMBL/GenBank/DDBJ databases">
        <title>Xiashengella guii gen. nov. sp. nov., a bacterium isolated form anaerobic digestion tank.</title>
        <authorList>
            <person name="Huang H."/>
        </authorList>
    </citation>
    <scope>NUCLEOTIDE SEQUENCE</scope>
    <source>
        <strain evidence="9">Ai-910</strain>
    </source>
</reference>
<protein>
    <submittedName>
        <fullName evidence="9">Biopolymer transporter ExbD</fullName>
    </submittedName>
</protein>
<evidence type="ECO:0000256" key="6">
    <source>
        <dbReference type="ARBA" id="ARBA00023136"/>
    </source>
</evidence>
<evidence type="ECO:0000256" key="2">
    <source>
        <dbReference type="ARBA" id="ARBA00005811"/>
    </source>
</evidence>
<dbReference type="GO" id="GO:0022857">
    <property type="term" value="F:transmembrane transporter activity"/>
    <property type="evidence" value="ECO:0007669"/>
    <property type="project" value="InterPro"/>
</dbReference>
<dbReference type="RefSeq" id="WP_250723429.1">
    <property type="nucleotide sequence ID" value="NZ_CP098400.1"/>
</dbReference>
<proteinExistence type="inferred from homology"/>
<keyword evidence="7" id="KW-0653">Protein transport</keyword>
<dbReference type="GO" id="GO:0005886">
    <property type="term" value="C:plasma membrane"/>
    <property type="evidence" value="ECO:0007669"/>
    <property type="project" value="UniProtKB-SubCell"/>
</dbReference>
<name>A0A9J6ZQF3_9BACT</name>
<gene>
    <name evidence="9" type="ORF">M9189_11600</name>
</gene>
<evidence type="ECO:0000256" key="4">
    <source>
        <dbReference type="ARBA" id="ARBA00022692"/>
    </source>
</evidence>
<dbReference type="AlphaFoldDB" id="A0A9J6ZQF3"/>
<dbReference type="Proteomes" id="UP001056426">
    <property type="component" value="Chromosome"/>
</dbReference>
<dbReference type="Pfam" id="PF02472">
    <property type="entry name" value="ExbD"/>
    <property type="match status" value="1"/>
</dbReference>
<organism evidence="9 10">
    <name type="scientific">Xiashengella succiniciproducens</name>
    <dbReference type="NCBI Taxonomy" id="2949635"/>
    <lineage>
        <taxon>Bacteria</taxon>
        <taxon>Pseudomonadati</taxon>
        <taxon>Bacteroidota</taxon>
        <taxon>Bacteroidia</taxon>
        <taxon>Marinilabiliales</taxon>
        <taxon>Marinilabiliaceae</taxon>
        <taxon>Xiashengella</taxon>
    </lineage>
</organism>
<dbReference type="PANTHER" id="PTHR30558:SF3">
    <property type="entry name" value="BIOPOLYMER TRANSPORT PROTEIN EXBD-RELATED"/>
    <property type="match status" value="1"/>
</dbReference>
<feature type="transmembrane region" description="Helical" evidence="8">
    <location>
        <begin position="12"/>
        <end position="33"/>
    </location>
</feature>
<dbReference type="GO" id="GO:0015031">
    <property type="term" value="P:protein transport"/>
    <property type="evidence" value="ECO:0007669"/>
    <property type="project" value="UniProtKB-KW"/>
</dbReference>
<keyword evidence="5 8" id="KW-1133">Transmembrane helix</keyword>
<keyword evidence="4 7" id="KW-0812">Transmembrane</keyword>
<dbReference type="PANTHER" id="PTHR30558">
    <property type="entry name" value="EXBD MEMBRANE COMPONENT OF PMF-DRIVEN MACROMOLECULE IMPORT SYSTEM"/>
    <property type="match status" value="1"/>
</dbReference>
<comment type="similarity">
    <text evidence="2 7">Belongs to the ExbD/TolR family.</text>
</comment>
<keyword evidence="7" id="KW-0813">Transport</keyword>
<comment type="subcellular location">
    <subcellularLocation>
        <location evidence="1">Cell membrane</location>
        <topology evidence="1">Single-pass membrane protein</topology>
    </subcellularLocation>
    <subcellularLocation>
        <location evidence="7">Cell membrane</location>
        <topology evidence="7">Single-pass type II membrane protein</topology>
    </subcellularLocation>
</comment>
<sequence length="197" mass="22227">MAKGKRRVGEINAASMADIAFLLLCFFMMVTTMNTDTGLGRMLPPPVPEKVEDDTPPIRERNVFEILINSQNQLLVEGAPMQLRDLKDAAKNFILNPMNEAHLPEKEAKEISRVGVVLVTPKATISLQNDRGTQYQTYLAVQNELQKAYNELRNEFAKAYFGAPFDDLTSEEQDIIRKEVYPQRISEAEPRNVKGGK</sequence>
<evidence type="ECO:0000256" key="7">
    <source>
        <dbReference type="RuleBase" id="RU003879"/>
    </source>
</evidence>
<keyword evidence="6 8" id="KW-0472">Membrane</keyword>
<keyword evidence="3" id="KW-1003">Cell membrane</keyword>
<evidence type="ECO:0000313" key="9">
    <source>
        <dbReference type="EMBL" id="URW79496.1"/>
    </source>
</evidence>
<evidence type="ECO:0000256" key="5">
    <source>
        <dbReference type="ARBA" id="ARBA00022989"/>
    </source>
</evidence>
<evidence type="ECO:0000256" key="1">
    <source>
        <dbReference type="ARBA" id="ARBA00004162"/>
    </source>
</evidence>
<evidence type="ECO:0000256" key="3">
    <source>
        <dbReference type="ARBA" id="ARBA00022475"/>
    </source>
</evidence>
<evidence type="ECO:0000256" key="8">
    <source>
        <dbReference type="SAM" id="Phobius"/>
    </source>
</evidence>
<reference evidence="9" key="1">
    <citation type="submission" date="2022-05" db="EMBL/GenBank/DDBJ databases">
        <authorList>
            <person name="Sun X."/>
        </authorList>
    </citation>
    <scope>NUCLEOTIDE SEQUENCE</scope>
    <source>
        <strain evidence="9">Ai-910</strain>
    </source>
</reference>
<evidence type="ECO:0000313" key="10">
    <source>
        <dbReference type="Proteomes" id="UP001056426"/>
    </source>
</evidence>
<keyword evidence="10" id="KW-1185">Reference proteome</keyword>
<dbReference type="KEGG" id="alkq:M9189_11600"/>
<dbReference type="EMBL" id="CP098400">
    <property type="protein sequence ID" value="URW79496.1"/>
    <property type="molecule type" value="Genomic_DNA"/>
</dbReference>
<accession>A0A9J6ZQF3</accession>